<evidence type="ECO:0000313" key="2">
    <source>
        <dbReference type="EMBL" id="CAJ1945137.1"/>
    </source>
</evidence>
<sequence length="169" mass="18306">MNKFSLLAFFLAAAVFQSADVNAQTTQVCEEACAEDLRINCDDLLAQYTFQGSCCSLTQITAYDGCRVEVGFGNCYWFPKCEECPLRTEGRWNNIKCGLEYQGAEGFACPASEYPTVWKNPYPEGPWNDYSCSPTAAPAVQTAPPDSASASTSVRMMAALGAVVAVAQM</sequence>
<protein>
    <submittedName>
        <fullName evidence="2">Uncharacterized protein</fullName>
    </submittedName>
</protein>
<reference evidence="2" key="1">
    <citation type="submission" date="2023-08" db="EMBL/GenBank/DDBJ databases">
        <authorList>
            <person name="Audoor S."/>
            <person name="Bilcke G."/>
        </authorList>
    </citation>
    <scope>NUCLEOTIDE SEQUENCE</scope>
</reference>
<keyword evidence="1" id="KW-0732">Signal</keyword>
<evidence type="ECO:0000313" key="3">
    <source>
        <dbReference type="Proteomes" id="UP001295423"/>
    </source>
</evidence>
<dbReference type="Proteomes" id="UP001295423">
    <property type="component" value="Unassembled WGS sequence"/>
</dbReference>
<proteinExistence type="predicted"/>
<feature type="chain" id="PRO_5042077557" evidence="1">
    <location>
        <begin position="24"/>
        <end position="169"/>
    </location>
</feature>
<name>A0AAD2CSK0_9STRA</name>
<organism evidence="2 3">
    <name type="scientific">Cylindrotheca closterium</name>
    <dbReference type="NCBI Taxonomy" id="2856"/>
    <lineage>
        <taxon>Eukaryota</taxon>
        <taxon>Sar</taxon>
        <taxon>Stramenopiles</taxon>
        <taxon>Ochrophyta</taxon>
        <taxon>Bacillariophyta</taxon>
        <taxon>Bacillariophyceae</taxon>
        <taxon>Bacillariophycidae</taxon>
        <taxon>Bacillariales</taxon>
        <taxon>Bacillariaceae</taxon>
        <taxon>Cylindrotheca</taxon>
    </lineage>
</organism>
<accession>A0AAD2CSK0</accession>
<comment type="caution">
    <text evidence="2">The sequence shown here is derived from an EMBL/GenBank/DDBJ whole genome shotgun (WGS) entry which is preliminary data.</text>
</comment>
<feature type="signal peptide" evidence="1">
    <location>
        <begin position="1"/>
        <end position="23"/>
    </location>
</feature>
<gene>
    <name evidence="2" type="ORF">CYCCA115_LOCUS9281</name>
</gene>
<dbReference type="EMBL" id="CAKOGP040001335">
    <property type="protein sequence ID" value="CAJ1945137.1"/>
    <property type="molecule type" value="Genomic_DNA"/>
</dbReference>
<evidence type="ECO:0000256" key="1">
    <source>
        <dbReference type="SAM" id="SignalP"/>
    </source>
</evidence>
<keyword evidence="3" id="KW-1185">Reference proteome</keyword>
<dbReference type="AlphaFoldDB" id="A0AAD2CSK0"/>